<feature type="transmembrane region" description="Helical" evidence="16">
    <location>
        <begin position="443"/>
        <end position="473"/>
    </location>
</feature>
<comment type="similarity">
    <text evidence="4">Belongs to the glycosyltransferase 2 family.</text>
</comment>
<feature type="chain" id="PRO_5023130711" description="Ceramide glucosyltransferase" evidence="17">
    <location>
        <begin position="18"/>
        <end position="586"/>
    </location>
</feature>
<dbReference type="EMBL" id="CABVLU010000004">
    <property type="protein sequence ID" value="VVT56465.1"/>
    <property type="molecule type" value="Genomic_DNA"/>
</dbReference>
<dbReference type="InterPro" id="IPR029044">
    <property type="entry name" value="Nucleotide-diphossugar_trans"/>
</dbReference>
<feature type="signal peptide" evidence="17">
    <location>
        <begin position="1"/>
        <end position="17"/>
    </location>
</feature>
<evidence type="ECO:0000256" key="1">
    <source>
        <dbReference type="ARBA" id="ARBA00004141"/>
    </source>
</evidence>
<feature type="region of interest" description="Disordered" evidence="15">
    <location>
        <begin position="94"/>
        <end position="118"/>
    </location>
</feature>
<gene>
    <name evidence="18" type="ORF">SAPINGB_P005074</name>
</gene>
<dbReference type="AlphaFoldDB" id="A0A5E8C0R8"/>
<evidence type="ECO:0000256" key="5">
    <source>
        <dbReference type="ARBA" id="ARBA00012699"/>
    </source>
</evidence>
<dbReference type="Pfam" id="PF13506">
    <property type="entry name" value="Glyco_transf_21"/>
    <property type="match status" value="1"/>
</dbReference>
<keyword evidence="8" id="KW-0808">Transferase</keyword>
<evidence type="ECO:0000313" key="19">
    <source>
        <dbReference type="Proteomes" id="UP000398389"/>
    </source>
</evidence>
<dbReference type="GO" id="GO:0006679">
    <property type="term" value="P:glucosylceramide biosynthetic process"/>
    <property type="evidence" value="ECO:0007669"/>
    <property type="project" value="TreeGrafter"/>
</dbReference>
<feature type="transmembrane region" description="Helical" evidence="16">
    <location>
        <begin position="485"/>
        <end position="509"/>
    </location>
</feature>
<evidence type="ECO:0000256" key="17">
    <source>
        <dbReference type="SAM" id="SignalP"/>
    </source>
</evidence>
<dbReference type="UniPathway" id="UPA00222"/>
<keyword evidence="9 16" id="KW-0812">Transmembrane</keyword>
<evidence type="ECO:0000256" key="6">
    <source>
        <dbReference type="ARBA" id="ARBA00019988"/>
    </source>
</evidence>
<comment type="subcellular location">
    <subcellularLocation>
        <location evidence="1">Membrane</location>
        <topology evidence="1">Multi-pass membrane protein</topology>
    </subcellularLocation>
</comment>
<evidence type="ECO:0000256" key="13">
    <source>
        <dbReference type="ARBA" id="ARBA00031543"/>
    </source>
</evidence>
<dbReference type="GO" id="GO:0016020">
    <property type="term" value="C:membrane"/>
    <property type="evidence" value="ECO:0007669"/>
    <property type="project" value="UniProtKB-SubCell"/>
</dbReference>
<evidence type="ECO:0000313" key="18">
    <source>
        <dbReference type="EMBL" id="VVT56465.1"/>
    </source>
</evidence>
<evidence type="ECO:0000256" key="2">
    <source>
        <dbReference type="ARBA" id="ARBA00004760"/>
    </source>
</evidence>
<proteinExistence type="inferred from homology"/>
<dbReference type="EC" id="2.4.1.80" evidence="5"/>
<keyword evidence="17" id="KW-0732">Signal</keyword>
<evidence type="ECO:0000256" key="8">
    <source>
        <dbReference type="ARBA" id="ARBA00022679"/>
    </source>
</evidence>
<dbReference type="InterPro" id="IPR025993">
    <property type="entry name" value="Ceramide_glucosylTrfase"/>
</dbReference>
<feature type="region of interest" description="Disordered" evidence="15">
    <location>
        <begin position="330"/>
        <end position="359"/>
    </location>
</feature>
<keyword evidence="19" id="KW-1185">Reference proteome</keyword>
<dbReference type="PANTHER" id="PTHR12726">
    <property type="entry name" value="CERAMIDE GLUCOSYLTRANSFERASE"/>
    <property type="match status" value="1"/>
</dbReference>
<evidence type="ECO:0000256" key="10">
    <source>
        <dbReference type="ARBA" id="ARBA00022989"/>
    </source>
</evidence>
<dbReference type="GeneID" id="43583889"/>
<dbReference type="GO" id="GO:0008120">
    <property type="term" value="F:ceramide glucosyltransferase activity"/>
    <property type="evidence" value="ECO:0007669"/>
    <property type="project" value="UniProtKB-EC"/>
</dbReference>
<evidence type="ECO:0000256" key="4">
    <source>
        <dbReference type="ARBA" id="ARBA00006739"/>
    </source>
</evidence>
<keyword evidence="7" id="KW-0328">Glycosyltransferase</keyword>
<evidence type="ECO:0000256" key="14">
    <source>
        <dbReference type="ARBA" id="ARBA00032575"/>
    </source>
</evidence>
<dbReference type="RefSeq" id="XP_031855680.1">
    <property type="nucleotide sequence ID" value="XM_031999789.1"/>
</dbReference>
<evidence type="ECO:0000256" key="7">
    <source>
        <dbReference type="ARBA" id="ARBA00022676"/>
    </source>
</evidence>
<evidence type="ECO:0000256" key="3">
    <source>
        <dbReference type="ARBA" id="ARBA00004991"/>
    </source>
</evidence>
<dbReference type="SUPFAM" id="SSF53448">
    <property type="entry name" value="Nucleotide-diphospho-sugar transferases"/>
    <property type="match status" value="1"/>
</dbReference>
<evidence type="ECO:0000256" key="15">
    <source>
        <dbReference type="SAM" id="MobiDB-lite"/>
    </source>
</evidence>
<sequence length="586" mass="65990">MLRRLLPIACFVLPSVATTLNDSPISLDLRNTDPFEENSSGHGIVISILGVILFIWYLAIILVSLIGVIFVRINNGQYHPPAVDVRLPRGPMVGGNLSSSRTNTNDTNSSNPESNDDEIEGVTILRPLKGIDTEMKSCLVSAFLQNYPKFEIIFCVESQYDPAIPIAQALIDKFPAVDAKLLIDTEETHYGPNPKVNNLAKGYKQAKYDIIWVLDSNVWVAAGAMSRSVMAFRKPGRGGRRIKLVHHLPLCVSLDSTMTASWGSKLDEMFMLTSHSKFYTAINEVAIAPCVTGKSNLYRRSDLDAAVAVKLAKKNEELIKKQYRQTERALTPDFSKSTEQSIPLSPCSASTSSTSLSNNYPNQDNTISVSSNPFSNESEVLPGTGIRNFAQYIAEDNMIAVCLWEDGDGRTRLSSDSVVQPLADVSLKGYWDRRVRWLRVRRYMVSAATYVEPTTESICSGIFGTFAICVLFLSTPDGLPRYWSWTWFLFHMVTWCVIDYFHFHVLLAFKNMDNVNRPYFVSKYFSPFAGPMACRPRSLQTWLPAWCLREVLAFPIWLTAMLGQDIYWRDRPFRILNDLSTEEIIE</sequence>
<name>A0A5E8C0R8_9ASCO</name>
<comment type="pathway">
    <text evidence="3">Sphingolipid metabolism.</text>
</comment>
<evidence type="ECO:0000256" key="11">
    <source>
        <dbReference type="ARBA" id="ARBA00023136"/>
    </source>
</evidence>
<comment type="pathway">
    <text evidence="2">Lipid metabolism; sphingolipid metabolism.</text>
</comment>
<feature type="transmembrane region" description="Helical" evidence="16">
    <location>
        <begin position="41"/>
        <end position="71"/>
    </location>
</feature>
<evidence type="ECO:0000256" key="16">
    <source>
        <dbReference type="SAM" id="Phobius"/>
    </source>
</evidence>
<dbReference type="OrthoDB" id="1483400at2759"/>
<reference evidence="18 19" key="1">
    <citation type="submission" date="2019-09" db="EMBL/GenBank/DDBJ databases">
        <authorList>
            <person name="Brejova B."/>
        </authorList>
    </citation>
    <scope>NUCLEOTIDE SEQUENCE [LARGE SCALE GENOMIC DNA]</scope>
</reference>
<keyword evidence="10 16" id="KW-1133">Transmembrane helix</keyword>
<dbReference type="PANTHER" id="PTHR12726:SF0">
    <property type="entry name" value="CERAMIDE GLUCOSYLTRANSFERASE"/>
    <property type="match status" value="1"/>
</dbReference>
<keyword evidence="11 16" id="KW-0472">Membrane</keyword>
<organism evidence="18 19">
    <name type="scientific">Magnusiomyces paraingens</name>
    <dbReference type="NCBI Taxonomy" id="2606893"/>
    <lineage>
        <taxon>Eukaryota</taxon>
        <taxon>Fungi</taxon>
        <taxon>Dikarya</taxon>
        <taxon>Ascomycota</taxon>
        <taxon>Saccharomycotina</taxon>
        <taxon>Dipodascomycetes</taxon>
        <taxon>Dipodascales</taxon>
        <taxon>Dipodascaceae</taxon>
        <taxon>Magnusiomyces</taxon>
    </lineage>
</organism>
<dbReference type="Proteomes" id="UP000398389">
    <property type="component" value="Unassembled WGS sequence"/>
</dbReference>
<evidence type="ECO:0000256" key="12">
    <source>
        <dbReference type="ARBA" id="ARBA00031017"/>
    </source>
</evidence>
<feature type="compositionally biased region" description="Low complexity" evidence="15">
    <location>
        <begin position="96"/>
        <end position="113"/>
    </location>
</feature>
<feature type="compositionally biased region" description="Low complexity" evidence="15">
    <location>
        <begin position="341"/>
        <end position="357"/>
    </location>
</feature>
<protein>
    <recommendedName>
        <fullName evidence="6">Ceramide glucosyltransferase</fullName>
        <ecNumber evidence="5">2.4.1.80</ecNumber>
    </recommendedName>
    <alternativeName>
        <fullName evidence="13">Glucosylceramide synthase</fullName>
    </alternativeName>
    <alternativeName>
        <fullName evidence="14">UDP-glucose ceramide glucosyltransferase</fullName>
    </alternativeName>
    <alternativeName>
        <fullName evidence="12">UDP-glucose:N-acylsphingosine D-glucosyltransferase</fullName>
    </alternativeName>
</protein>
<accession>A0A5E8C0R8</accession>
<evidence type="ECO:0000256" key="9">
    <source>
        <dbReference type="ARBA" id="ARBA00022692"/>
    </source>
</evidence>
<dbReference type="Gene3D" id="3.90.550.10">
    <property type="entry name" value="Spore Coat Polysaccharide Biosynthesis Protein SpsA, Chain A"/>
    <property type="match status" value="1"/>
</dbReference>